<dbReference type="AlphaFoldDB" id="A0A165FMJ7"/>
<name>A0A165FMJ7_EXIGL</name>
<sequence>MTSRYRARPTSRSPPDVPAIWESEVLPIVKPFWPMPIDDTLPPPGKIDHKAYMTVYTTVFDVTTTSYRAPPPALGPTSLISFHFDALVVEWTRAVCLYIGTDIQRYLVAWRSFQGSVKHTARLFAYMDRSSLVPLKGKGKSFEETSRLPLETEVCSSATALRRWRTEVVLPLFGKGGSIALESALPADVGERAAIAEELKASFLACGVTEDDDIVQALK</sequence>
<evidence type="ECO:0000313" key="1">
    <source>
        <dbReference type="EMBL" id="KZV89235.1"/>
    </source>
</evidence>
<protein>
    <submittedName>
        <fullName evidence="1">Uncharacterized protein</fullName>
    </submittedName>
</protein>
<dbReference type="SUPFAM" id="SSF74788">
    <property type="entry name" value="Cullin repeat-like"/>
    <property type="match status" value="1"/>
</dbReference>
<organism evidence="1 2">
    <name type="scientific">Exidia glandulosa HHB12029</name>
    <dbReference type="NCBI Taxonomy" id="1314781"/>
    <lineage>
        <taxon>Eukaryota</taxon>
        <taxon>Fungi</taxon>
        <taxon>Dikarya</taxon>
        <taxon>Basidiomycota</taxon>
        <taxon>Agaricomycotina</taxon>
        <taxon>Agaricomycetes</taxon>
        <taxon>Auriculariales</taxon>
        <taxon>Exidiaceae</taxon>
        <taxon>Exidia</taxon>
    </lineage>
</organism>
<dbReference type="OrthoDB" id="10518168at2759"/>
<keyword evidence="2" id="KW-1185">Reference proteome</keyword>
<dbReference type="EMBL" id="KV426078">
    <property type="protein sequence ID" value="KZV89235.1"/>
    <property type="molecule type" value="Genomic_DNA"/>
</dbReference>
<dbReference type="InParanoid" id="A0A165FMJ7"/>
<evidence type="ECO:0000313" key="2">
    <source>
        <dbReference type="Proteomes" id="UP000077266"/>
    </source>
</evidence>
<accession>A0A165FMJ7</accession>
<reference evidence="1 2" key="1">
    <citation type="journal article" date="2016" name="Mol. Biol. Evol.">
        <title>Comparative Genomics of Early-Diverging Mushroom-Forming Fungi Provides Insights into the Origins of Lignocellulose Decay Capabilities.</title>
        <authorList>
            <person name="Nagy L.G."/>
            <person name="Riley R."/>
            <person name="Tritt A."/>
            <person name="Adam C."/>
            <person name="Daum C."/>
            <person name="Floudas D."/>
            <person name="Sun H."/>
            <person name="Yadav J.S."/>
            <person name="Pangilinan J."/>
            <person name="Larsson K.H."/>
            <person name="Matsuura K."/>
            <person name="Barry K."/>
            <person name="Labutti K."/>
            <person name="Kuo R."/>
            <person name="Ohm R.A."/>
            <person name="Bhattacharya S.S."/>
            <person name="Shirouzu T."/>
            <person name="Yoshinaga Y."/>
            <person name="Martin F.M."/>
            <person name="Grigoriev I.V."/>
            <person name="Hibbett D.S."/>
        </authorList>
    </citation>
    <scope>NUCLEOTIDE SEQUENCE [LARGE SCALE GENOMIC DNA]</scope>
    <source>
        <strain evidence="1 2">HHB12029</strain>
    </source>
</reference>
<dbReference type="Proteomes" id="UP000077266">
    <property type="component" value="Unassembled WGS sequence"/>
</dbReference>
<gene>
    <name evidence="1" type="ORF">EXIGLDRAFT_721560</name>
</gene>
<dbReference type="InterPro" id="IPR016159">
    <property type="entry name" value="Cullin_repeat-like_dom_sf"/>
</dbReference>
<proteinExistence type="predicted"/>